<gene>
    <name evidence="2" type="ORF">LCGC14_2526460</name>
</gene>
<dbReference type="AlphaFoldDB" id="A0A0F9D6F3"/>
<dbReference type="EMBL" id="LAZR01040883">
    <property type="protein sequence ID" value="KKL13366.1"/>
    <property type="molecule type" value="Genomic_DNA"/>
</dbReference>
<proteinExistence type="predicted"/>
<accession>A0A0F9D6F3</accession>
<sequence>MKTLIDPDFEITDKLRAWAEQKVPQIDIDAETEKFVDYWLAHGKKMASWEATWRNWMRRSPEMGGVMKPRGQRKVETISEEQRQEDIRKWHDDMKRFKVVRGS</sequence>
<comment type="caution">
    <text evidence="2">The sequence shown here is derived from an EMBL/GenBank/DDBJ whole genome shotgun (WGS) entry which is preliminary data.</text>
</comment>
<name>A0A0F9D6F3_9ZZZZ</name>
<evidence type="ECO:0000313" key="2">
    <source>
        <dbReference type="EMBL" id="KKL13366.1"/>
    </source>
</evidence>
<reference evidence="2" key="1">
    <citation type="journal article" date="2015" name="Nature">
        <title>Complex archaea that bridge the gap between prokaryotes and eukaryotes.</title>
        <authorList>
            <person name="Spang A."/>
            <person name="Saw J.H."/>
            <person name="Jorgensen S.L."/>
            <person name="Zaremba-Niedzwiedzka K."/>
            <person name="Martijn J."/>
            <person name="Lind A.E."/>
            <person name="van Eijk R."/>
            <person name="Schleper C."/>
            <person name="Guy L."/>
            <person name="Ettema T.J."/>
        </authorList>
    </citation>
    <scope>NUCLEOTIDE SEQUENCE</scope>
</reference>
<organism evidence="2">
    <name type="scientific">marine sediment metagenome</name>
    <dbReference type="NCBI Taxonomy" id="412755"/>
    <lineage>
        <taxon>unclassified sequences</taxon>
        <taxon>metagenomes</taxon>
        <taxon>ecological metagenomes</taxon>
    </lineage>
</organism>
<evidence type="ECO:0000256" key="1">
    <source>
        <dbReference type="SAM" id="MobiDB-lite"/>
    </source>
</evidence>
<protein>
    <submittedName>
        <fullName evidence="2">Uncharacterized protein</fullName>
    </submittedName>
</protein>
<feature type="region of interest" description="Disordered" evidence="1">
    <location>
        <begin position="61"/>
        <end position="81"/>
    </location>
</feature>